<feature type="compositionally biased region" description="Pro residues" evidence="1">
    <location>
        <begin position="91"/>
        <end position="122"/>
    </location>
</feature>
<feature type="transmembrane region" description="Helical" evidence="2">
    <location>
        <begin position="20"/>
        <end position="43"/>
    </location>
</feature>
<feature type="compositionally biased region" description="Polar residues" evidence="1">
    <location>
        <begin position="148"/>
        <end position="159"/>
    </location>
</feature>
<dbReference type="HOGENOM" id="CLU_1602511_0_0_1"/>
<feature type="region of interest" description="Disordered" evidence="1">
    <location>
        <begin position="145"/>
        <end position="166"/>
    </location>
</feature>
<organism evidence="3 4">
    <name type="scientific">Clavispora lusitaniae (strain ATCC 42720)</name>
    <name type="common">Yeast</name>
    <name type="synonym">Candida lusitaniae</name>
    <dbReference type="NCBI Taxonomy" id="306902"/>
    <lineage>
        <taxon>Eukaryota</taxon>
        <taxon>Fungi</taxon>
        <taxon>Dikarya</taxon>
        <taxon>Ascomycota</taxon>
        <taxon>Saccharomycotina</taxon>
        <taxon>Pichiomycetes</taxon>
        <taxon>Metschnikowiaceae</taxon>
        <taxon>Clavispora</taxon>
    </lineage>
</organism>
<keyword evidence="2" id="KW-1133">Transmembrane helix</keyword>
<dbReference type="VEuPathDB" id="FungiDB:CLUG_00491"/>
<evidence type="ECO:0000313" key="4">
    <source>
        <dbReference type="Proteomes" id="UP000007703"/>
    </source>
</evidence>
<name>C4XX18_CLAL4</name>
<keyword evidence="2" id="KW-0472">Membrane</keyword>
<dbReference type="KEGG" id="clu:CLUG_00491"/>
<evidence type="ECO:0000313" key="3">
    <source>
        <dbReference type="EMBL" id="EEQ36368.1"/>
    </source>
</evidence>
<sequence length="166" mass="18659">MFPVFDIACYWLHSFLWLELCYPFLASIMLSLSCFVLYVSLAPTCSFARPTLCSFVFFCCSFYLLSFSRFLPSFVLLLYTRSGVKESSKPPSKPPRPSKPPLGPPSPRPSPSKPPRNPPRNPPRSLLGKPLSICSWSAWPPYIPSPNCLPSRNPGSKSISRLWPSK</sequence>
<feature type="region of interest" description="Disordered" evidence="1">
    <location>
        <begin position="84"/>
        <end position="128"/>
    </location>
</feature>
<reference evidence="3 4" key="1">
    <citation type="journal article" date="2009" name="Nature">
        <title>Evolution of pathogenicity and sexual reproduction in eight Candida genomes.</title>
        <authorList>
            <person name="Butler G."/>
            <person name="Rasmussen M.D."/>
            <person name="Lin M.F."/>
            <person name="Santos M.A."/>
            <person name="Sakthikumar S."/>
            <person name="Munro C.A."/>
            <person name="Rheinbay E."/>
            <person name="Grabherr M."/>
            <person name="Forche A."/>
            <person name="Reedy J.L."/>
            <person name="Agrafioti I."/>
            <person name="Arnaud M.B."/>
            <person name="Bates S."/>
            <person name="Brown A.J."/>
            <person name="Brunke S."/>
            <person name="Costanzo M.C."/>
            <person name="Fitzpatrick D.A."/>
            <person name="de Groot P.W."/>
            <person name="Harris D."/>
            <person name="Hoyer L.L."/>
            <person name="Hube B."/>
            <person name="Klis F.M."/>
            <person name="Kodira C."/>
            <person name="Lennard N."/>
            <person name="Logue M.E."/>
            <person name="Martin R."/>
            <person name="Neiman A.M."/>
            <person name="Nikolaou E."/>
            <person name="Quail M.A."/>
            <person name="Quinn J."/>
            <person name="Santos M.C."/>
            <person name="Schmitzberger F.F."/>
            <person name="Sherlock G."/>
            <person name="Shah P."/>
            <person name="Silverstein K.A."/>
            <person name="Skrzypek M.S."/>
            <person name="Soll D."/>
            <person name="Staggs R."/>
            <person name="Stansfield I."/>
            <person name="Stumpf M.P."/>
            <person name="Sudbery P.E."/>
            <person name="Srikantha T."/>
            <person name="Zeng Q."/>
            <person name="Berman J."/>
            <person name="Berriman M."/>
            <person name="Heitman J."/>
            <person name="Gow N.A."/>
            <person name="Lorenz M.C."/>
            <person name="Birren B.W."/>
            <person name="Kellis M."/>
            <person name="Cuomo C.A."/>
        </authorList>
    </citation>
    <scope>NUCLEOTIDE SEQUENCE [LARGE SCALE GENOMIC DNA]</scope>
    <source>
        <strain evidence="3 4">ATCC 42720</strain>
    </source>
</reference>
<accession>C4XX18</accession>
<evidence type="ECO:0000256" key="2">
    <source>
        <dbReference type="SAM" id="Phobius"/>
    </source>
</evidence>
<evidence type="ECO:0000256" key="1">
    <source>
        <dbReference type="SAM" id="MobiDB-lite"/>
    </source>
</evidence>
<protein>
    <submittedName>
        <fullName evidence="3">Uncharacterized protein</fullName>
    </submittedName>
</protein>
<dbReference type="AlphaFoldDB" id="C4XX18"/>
<dbReference type="InParanoid" id="C4XX18"/>
<keyword evidence="2" id="KW-0812">Transmembrane</keyword>
<dbReference type="Proteomes" id="UP000007703">
    <property type="component" value="Unassembled WGS sequence"/>
</dbReference>
<dbReference type="EMBL" id="CH408076">
    <property type="protein sequence ID" value="EEQ36368.1"/>
    <property type="molecule type" value="Genomic_DNA"/>
</dbReference>
<feature type="transmembrane region" description="Helical" evidence="2">
    <location>
        <begin position="55"/>
        <end position="79"/>
    </location>
</feature>
<proteinExistence type="predicted"/>
<gene>
    <name evidence="3" type="ORF">CLUG_00491</name>
</gene>